<reference evidence="1" key="1">
    <citation type="journal article" date="2021" name="Proc. Natl. Acad. Sci. U.S.A.">
        <title>A Catalog of Tens of Thousands of Viruses from Human Metagenomes Reveals Hidden Associations with Chronic Diseases.</title>
        <authorList>
            <person name="Tisza M.J."/>
            <person name="Buck C.B."/>
        </authorList>
    </citation>
    <scope>NUCLEOTIDE SEQUENCE</scope>
    <source>
        <strain evidence="1">CtZPw9</strain>
    </source>
</reference>
<name>A0A8S5LXP2_9CAUD</name>
<sequence>MSSKHKQPYLLFRFDHKELVVLYRRKPGKDRLIYTFRRLASGAVEIFTRRGDMKNKPIAAATFELPEENIADAIVTMTDASRYVDILSVLPWEADVIDGLPADVDTLIRERIPGYYN</sequence>
<organism evidence="1">
    <name type="scientific">Siphoviridae sp. ctZPw9</name>
    <dbReference type="NCBI Taxonomy" id="2826383"/>
    <lineage>
        <taxon>Viruses</taxon>
        <taxon>Duplodnaviria</taxon>
        <taxon>Heunggongvirae</taxon>
        <taxon>Uroviricota</taxon>
        <taxon>Caudoviricetes</taxon>
    </lineage>
</organism>
<accession>A0A8S5LXP2</accession>
<protein>
    <submittedName>
        <fullName evidence="1">Uncharacterized protein</fullName>
    </submittedName>
</protein>
<dbReference type="EMBL" id="BK014765">
    <property type="protein sequence ID" value="DAD74805.1"/>
    <property type="molecule type" value="Genomic_DNA"/>
</dbReference>
<proteinExistence type="predicted"/>
<evidence type="ECO:0000313" key="1">
    <source>
        <dbReference type="EMBL" id="DAD74805.1"/>
    </source>
</evidence>